<keyword evidence="3" id="KW-1185">Reference proteome</keyword>
<dbReference type="Proteomes" id="UP000298663">
    <property type="component" value="Unassembled WGS sequence"/>
</dbReference>
<evidence type="ECO:0000256" key="1">
    <source>
        <dbReference type="SAM" id="MobiDB-lite"/>
    </source>
</evidence>
<dbReference type="EMBL" id="AZBU02000008">
    <property type="protein sequence ID" value="TKR66591.1"/>
    <property type="molecule type" value="Genomic_DNA"/>
</dbReference>
<reference evidence="2 3" key="2">
    <citation type="journal article" date="2019" name="G3 (Bethesda)">
        <title>Hybrid Assembly of the Genome of the Entomopathogenic Nematode Steinernema carpocapsae Identifies the X-Chromosome.</title>
        <authorList>
            <person name="Serra L."/>
            <person name="Macchietto M."/>
            <person name="Macias-Munoz A."/>
            <person name="McGill C.J."/>
            <person name="Rodriguez I.M."/>
            <person name="Rodriguez B."/>
            <person name="Murad R."/>
            <person name="Mortazavi A."/>
        </authorList>
    </citation>
    <scope>NUCLEOTIDE SEQUENCE [LARGE SCALE GENOMIC DNA]</scope>
    <source>
        <strain evidence="2 3">ALL</strain>
    </source>
</reference>
<protein>
    <submittedName>
        <fullName evidence="2">Uncharacterized protein</fullName>
    </submittedName>
</protein>
<feature type="region of interest" description="Disordered" evidence="1">
    <location>
        <begin position="1"/>
        <end position="24"/>
    </location>
</feature>
<gene>
    <name evidence="2" type="ORF">L596_022865</name>
</gene>
<organism evidence="2 3">
    <name type="scientific">Steinernema carpocapsae</name>
    <name type="common">Entomopathogenic nematode</name>
    <dbReference type="NCBI Taxonomy" id="34508"/>
    <lineage>
        <taxon>Eukaryota</taxon>
        <taxon>Metazoa</taxon>
        <taxon>Ecdysozoa</taxon>
        <taxon>Nematoda</taxon>
        <taxon>Chromadorea</taxon>
        <taxon>Rhabditida</taxon>
        <taxon>Tylenchina</taxon>
        <taxon>Panagrolaimomorpha</taxon>
        <taxon>Strongyloidoidea</taxon>
        <taxon>Steinernematidae</taxon>
        <taxon>Steinernema</taxon>
    </lineage>
</organism>
<comment type="caution">
    <text evidence="2">The sequence shown here is derived from an EMBL/GenBank/DDBJ whole genome shotgun (WGS) entry which is preliminary data.</text>
</comment>
<sequence length="69" mass="7899">MTRLGPQANAQRTYTASKYSSKNKGSRIGNLWILVTVIQRKIPKVRVPTLSIRSWNWYSHGQVAEAPRM</sequence>
<reference evidence="2 3" key="1">
    <citation type="journal article" date="2015" name="Genome Biol.">
        <title>Comparative genomics of Steinernema reveals deeply conserved gene regulatory networks.</title>
        <authorList>
            <person name="Dillman A.R."/>
            <person name="Macchietto M."/>
            <person name="Porter C.F."/>
            <person name="Rogers A."/>
            <person name="Williams B."/>
            <person name="Antoshechkin I."/>
            <person name="Lee M.M."/>
            <person name="Goodwin Z."/>
            <person name="Lu X."/>
            <person name="Lewis E.E."/>
            <person name="Goodrich-Blair H."/>
            <person name="Stock S.P."/>
            <person name="Adams B.J."/>
            <person name="Sternberg P.W."/>
            <person name="Mortazavi A."/>
        </authorList>
    </citation>
    <scope>NUCLEOTIDE SEQUENCE [LARGE SCALE GENOMIC DNA]</scope>
    <source>
        <strain evidence="2 3">ALL</strain>
    </source>
</reference>
<name>A0A4U5MBR5_STECR</name>
<evidence type="ECO:0000313" key="3">
    <source>
        <dbReference type="Proteomes" id="UP000298663"/>
    </source>
</evidence>
<evidence type="ECO:0000313" key="2">
    <source>
        <dbReference type="EMBL" id="TKR66591.1"/>
    </source>
</evidence>
<feature type="compositionally biased region" description="Polar residues" evidence="1">
    <location>
        <begin position="8"/>
        <end position="23"/>
    </location>
</feature>
<proteinExistence type="predicted"/>
<accession>A0A4U5MBR5</accession>
<dbReference type="AlphaFoldDB" id="A0A4U5MBR5"/>